<accession>A0ABU1J8Y4</accession>
<dbReference type="SUPFAM" id="SSF52096">
    <property type="entry name" value="ClpP/crotonase"/>
    <property type="match status" value="1"/>
</dbReference>
<comment type="similarity">
    <text evidence="1 6 7">Belongs to the peptidase S14 family.</text>
</comment>
<dbReference type="InterPro" id="IPR001907">
    <property type="entry name" value="ClpP"/>
</dbReference>
<proteinExistence type="inferred from homology"/>
<dbReference type="GO" id="GO:0006508">
    <property type="term" value="P:proteolysis"/>
    <property type="evidence" value="ECO:0007669"/>
    <property type="project" value="UniProtKB-KW"/>
</dbReference>
<dbReference type="EMBL" id="JAVDQF010000001">
    <property type="protein sequence ID" value="MDR6268600.1"/>
    <property type="molecule type" value="Genomic_DNA"/>
</dbReference>
<dbReference type="GO" id="GO:0004252">
    <property type="term" value="F:serine-type endopeptidase activity"/>
    <property type="evidence" value="ECO:0007669"/>
    <property type="project" value="UniProtKB-EC"/>
</dbReference>
<evidence type="ECO:0000313" key="9">
    <source>
        <dbReference type="Proteomes" id="UP001185069"/>
    </source>
</evidence>
<comment type="caution">
    <text evidence="8">The sequence shown here is derived from an EMBL/GenBank/DDBJ whole genome shotgun (WGS) entry which is preliminary data.</text>
</comment>
<evidence type="ECO:0000256" key="7">
    <source>
        <dbReference type="RuleBase" id="RU003567"/>
    </source>
</evidence>
<dbReference type="Pfam" id="PF00574">
    <property type="entry name" value="CLP_protease"/>
    <property type="match status" value="1"/>
</dbReference>
<keyword evidence="2 6" id="KW-0963">Cytoplasm</keyword>
<name>A0ABU1J8Y4_9MICC</name>
<dbReference type="NCBIfam" id="NF009205">
    <property type="entry name" value="PRK12553.1"/>
    <property type="match status" value="1"/>
</dbReference>
<keyword evidence="3 6" id="KW-0645">Protease</keyword>
<dbReference type="EC" id="3.4.21.92" evidence="6"/>
<evidence type="ECO:0000256" key="5">
    <source>
        <dbReference type="ARBA" id="ARBA00022825"/>
    </source>
</evidence>
<evidence type="ECO:0000313" key="8">
    <source>
        <dbReference type="EMBL" id="MDR6268600.1"/>
    </source>
</evidence>
<protein>
    <recommendedName>
        <fullName evidence="6 7">ATP-dependent Clp protease proteolytic subunit</fullName>
        <ecNumber evidence="6">3.4.21.92</ecNumber>
    </recommendedName>
    <alternativeName>
        <fullName evidence="6">Endopeptidase Clp</fullName>
    </alternativeName>
</protein>
<dbReference type="PANTHER" id="PTHR10381">
    <property type="entry name" value="ATP-DEPENDENT CLP PROTEASE PROTEOLYTIC SUBUNIT"/>
    <property type="match status" value="1"/>
</dbReference>
<keyword evidence="5 6" id="KW-0720">Serine protease</keyword>
<comment type="catalytic activity">
    <reaction evidence="6">
        <text>Hydrolysis of proteins to small peptides in the presence of ATP and magnesium. alpha-casein is the usual test substrate. In the absence of ATP, only oligopeptides shorter than five residues are hydrolyzed (such as succinyl-Leu-Tyr-|-NHMec, and Leu-Tyr-Leu-|-Tyr-Trp, in which cleavage of the -Tyr-|-Leu- and -Tyr-|-Trp bonds also occurs).</text>
        <dbReference type="EC" id="3.4.21.92"/>
    </reaction>
</comment>
<dbReference type="RefSeq" id="WP_309796343.1">
    <property type="nucleotide sequence ID" value="NZ_BAAAHY010000006.1"/>
</dbReference>
<dbReference type="HAMAP" id="MF_00444">
    <property type="entry name" value="ClpP"/>
    <property type="match status" value="1"/>
</dbReference>
<keyword evidence="9" id="KW-1185">Reference proteome</keyword>
<feature type="active site" evidence="6">
    <location>
        <position position="119"/>
    </location>
</feature>
<evidence type="ECO:0000256" key="4">
    <source>
        <dbReference type="ARBA" id="ARBA00022801"/>
    </source>
</evidence>
<evidence type="ECO:0000256" key="2">
    <source>
        <dbReference type="ARBA" id="ARBA00022490"/>
    </source>
</evidence>
<evidence type="ECO:0000256" key="3">
    <source>
        <dbReference type="ARBA" id="ARBA00022670"/>
    </source>
</evidence>
<keyword evidence="4 6" id="KW-0378">Hydrolase</keyword>
<dbReference type="InterPro" id="IPR029045">
    <property type="entry name" value="ClpP/crotonase-like_dom_sf"/>
</dbReference>
<dbReference type="Gene3D" id="3.90.226.10">
    <property type="entry name" value="2-enoyl-CoA Hydratase, Chain A, domain 1"/>
    <property type="match status" value="1"/>
</dbReference>
<dbReference type="CDD" id="cd07017">
    <property type="entry name" value="S14_ClpP_2"/>
    <property type="match status" value="1"/>
</dbReference>
<dbReference type="Proteomes" id="UP001185069">
    <property type="component" value="Unassembled WGS sequence"/>
</dbReference>
<gene>
    <name evidence="6" type="primary">clpP</name>
    <name evidence="8" type="ORF">JOE69_000838</name>
</gene>
<organism evidence="8 9">
    <name type="scientific">Arthrobacter russicus</name>
    <dbReference type="NCBI Taxonomy" id="172040"/>
    <lineage>
        <taxon>Bacteria</taxon>
        <taxon>Bacillati</taxon>
        <taxon>Actinomycetota</taxon>
        <taxon>Actinomycetes</taxon>
        <taxon>Micrococcales</taxon>
        <taxon>Micrococcaceae</taxon>
        <taxon>Arthrobacter</taxon>
    </lineage>
</organism>
<feature type="active site" description="Nucleophile" evidence="6">
    <location>
        <position position="94"/>
    </location>
</feature>
<comment type="function">
    <text evidence="6">Cleaves peptides in various proteins in a process that requires ATP hydrolysis. Has a chymotrypsin-like activity. Plays a major role in the degradation of misfolded proteins.</text>
</comment>
<dbReference type="InterPro" id="IPR023562">
    <property type="entry name" value="ClpP/TepA"/>
</dbReference>
<dbReference type="PRINTS" id="PR00127">
    <property type="entry name" value="CLPPROTEASEP"/>
</dbReference>
<reference evidence="8 9" key="1">
    <citation type="submission" date="2023-07" db="EMBL/GenBank/DDBJ databases">
        <title>Sequencing the genomes of 1000 actinobacteria strains.</title>
        <authorList>
            <person name="Klenk H.-P."/>
        </authorList>
    </citation>
    <scope>NUCLEOTIDE SEQUENCE [LARGE SCALE GENOMIC DNA]</scope>
    <source>
        <strain evidence="8 9">DSM 14555</strain>
    </source>
</reference>
<evidence type="ECO:0000256" key="6">
    <source>
        <dbReference type="HAMAP-Rule" id="MF_00444"/>
    </source>
</evidence>
<dbReference type="PANTHER" id="PTHR10381:SF70">
    <property type="entry name" value="ATP-DEPENDENT CLP PROTEASE PROTEOLYTIC SUBUNIT"/>
    <property type="match status" value="1"/>
</dbReference>
<comment type="subcellular location">
    <subcellularLocation>
        <location evidence="6">Cytoplasm</location>
    </subcellularLocation>
</comment>
<evidence type="ECO:0000256" key="1">
    <source>
        <dbReference type="ARBA" id="ARBA00007039"/>
    </source>
</evidence>
<sequence>MSAQTIPLSGSLDEQLSLRLLHQRIILLGSEVDDAVANRIVSQLLLLSAEDPKADISLFINSPGGSVMAGMAIYDTMAMIPNDVSTLAMGLSASMGQILLCAGTHGKRFSLPHTRILMHQGSAGIQGTTADVEIQERNLREIEDTVNGLLAFHTGHTVAEIERDSDRDHWFSAREALDYGMVDQIIGSSTELQCVPQRKAGL</sequence>
<comment type="subunit">
    <text evidence="6">Fourteen ClpP subunits assemble into 2 heptameric rings which stack back to back to give a disk-like structure with a central cavity, resembling the structure of eukaryotic proteasomes.</text>
</comment>